<dbReference type="InterPro" id="IPR036644">
    <property type="entry name" value="FTR_bsu_sf"/>
</dbReference>
<protein>
    <submittedName>
        <fullName evidence="1">Ferredoxin-thioredoxin reductase, catalytic subunit</fullName>
    </submittedName>
</protein>
<dbReference type="AlphaFoldDB" id="A0A174FQS6"/>
<dbReference type="RefSeq" id="WP_117615045.1">
    <property type="nucleotide sequence ID" value="NZ_CAJTBQ010000067.1"/>
</dbReference>
<accession>A0A174FQS6</accession>
<organism evidence="1 2">
    <name type="scientific">Bacteroides faecis</name>
    <dbReference type="NCBI Taxonomy" id="674529"/>
    <lineage>
        <taxon>Bacteria</taxon>
        <taxon>Pseudomonadati</taxon>
        <taxon>Bacteroidota</taxon>
        <taxon>Bacteroidia</taxon>
        <taxon>Bacteroidales</taxon>
        <taxon>Bacteroidaceae</taxon>
        <taxon>Bacteroides</taxon>
    </lineage>
</organism>
<gene>
    <name evidence="1" type="ORF">ERS852461_00457</name>
</gene>
<sequence length="65" mass="7515">MIPILRKVGWDLNPNDKVVNAILKRCEANNGECPCHNDSKDKRCPCSSYREHDVCHCNLYVKIEK</sequence>
<dbReference type="SUPFAM" id="SSF57662">
    <property type="entry name" value="Ferredoxin thioredoxin reductase (FTR), catalytic beta chain"/>
    <property type="match status" value="1"/>
</dbReference>
<evidence type="ECO:0000313" key="2">
    <source>
        <dbReference type="Proteomes" id="UP000095606"/>
    </source>
</evidence>
<proteinExistence type="predicted"/>
<evidence type="ECO:0000313" key="1">
    <source>
        <dbReference type="EMBL" id="CUO52553.1"/>
    </source>
</evidence>
<name>A0A174FQS6_9BACE</name>
<accession>A0A3E5GL06</accession>
<dbReference type="Gene3D" id="3.90.460.10">
    <property type="entry name" value="Ferredoxin thioredoxin reductase catalytic beta subunit"/>
    <property type="match status" value="1"/>
</dbReference>
<dbReference type="Proteomes" id="UP000095606">
    <property type="component" value="Unassembled WGS sequence"/>
</dbReference>
<dbReference type="EMBL" id="CZAE01000002">
    <property type="protein sequence ID" value="CUO52553.1"/>
    <property type="molecule type" value="Genomic_DNA"/>
</dbReference>
<reference evidence="1 2" key="1">
    <citation type="submission" date="2015-09" db="EMBL/GenBank/DDBJ databases">
        <authorList>
            <consortium name="Pathogen Informatics"/>
        </authorList>
    </citation>
    <scope>NUCLEOTIDE SEQUENCE [LARGE SCALE GENOMIC DNA]</scope>
    <source>
        <strain evidence="1 2">2789STDY5834846</strain>
    </source>
</reference>
<dbReference type="GO" id="GO:0016730">
    <property type="term" value="F:oxidoreductase activity, acting on iron-sulfur proteins as donors"/>
    <property type="evidence" value="ECO:0007669"/>
    <property type="project" value="InterPro"/>
</dbReference>